<dbReference type="NCBIfam" id="TIGR00756">
    <property type="entry name" value="PPR"/>
    <property type="match status" value="3"/>
</dbReference>
<proteinExistence type="inferred from homology"/>
<dbReference type="PANTHER" id="PTHR47447">
    <property type="entry name" value="OS03G0856100 PROTEIN"/>
    <property type="match status" value="1"/>
</dbReference>
<dbReference type="STRING" id="4577.A0A1D6NMD4"/>
<feature type="repeat" description="PPR" evidence="4">
    <location>
        <begin position="224"/>
        <end position="254"/>
    </location>
</feature>
<keyword evidence="3" id="KW-0809">Transit peptide</keyword>
<dbReference type="InterPro" id="IPR016151">
    <property type="entry name" value="DNA_mismatch_repair_MutS_N"/>
</dbReference>
<dbReference type="AlphaFoldDB" id="A0A1D6NMD4"/>
<dbReference type="PROSITE" id="PS51375">
    <property type="entry name" value="PPR"/>
    <property type="match status" value="2"/>
</dbReference>
<evidence type="ECO:0000256" key="4">
    <source>
        <dbReference type="PROSITE-ProRule" id="PRU00708"/>
    </source>
</evidence>
<sequence>MAAATFSAAGRRLLSTAAAAAEKTELPVPIARLRQLARAGRLDDIDATLAPLFPSHPVAALSALSTLGLPDRASALLGTMTSPNTAHLNAVLGPLLRRRRLAGLVPSILAAHASVPRDAVTDSILAKSLCLTSGADSALHLLRKPSSGAPPSLQLFTTIIDSFYKQRLPHRAEEMWRAMVQDHGIAPDTAAYNALLTYKSTNGTVDEVKEVIRVMREEASLRPDVGSYNALMRAMARHKRLDEAVEVYRSLEAGKKADVVPDCATYSCVVGALCGAGRWSEAEDVFYAGVKRRKVADLGTVRVLVRGLKDAGKGRAARRVVVGLCKKFPEMFDGPWRELEVAAGLNSSGKEDGDVEDGADEKLAMTRATVAVVSHCNTWLVSGLVSHGPQLGDGYKSSIREMGRGEEKNRVLSPSVAGFRPKADSACDTDNLSAEPVFDDVVFEDIETNFDDLAELDKGPVFDTDSITDHITVSVTWSLSVFDTEPVHDVVLAVFNQGNDGSSTAHTGVLNGHPAFDVELVFDSIFNTSAPFMCLTNCLSYIDDMEGPIFDKEAVVEAIQEESGRDYYTAHGENAMFIARTYYHTISALRHLCSNSGGISSVSVKDTIHMIGCSHRFILDYCVH</sequence>
<evidence type="ECO:0000256" key="1">
    <source>
        <dbReference type="ARBA" id="ARBA00007626"/>
    </source>
</evidence>
<evidence type="ECO:0000256" key="3">
    <source>
        <dbReference type="ARBA" id="ARBA00022946"/>
    </source>
</evidence>
<accession>A0A1D6NMD4</accession>
<dbReference type="Gene3D" id="3.40.1170.10">
    <property type="entry name" value="DNA repair protein MutS, domain I"/>
    <property type="match status" value="1"/>
</dbReference>
<dbReference type="ExpressionAtlas" id="A0A1D6NMD4">
    <property type="expression patterns" value="baseline and differential"/>
</dbReference>
<keyword evidence="2" id="KW-0677">Repeat</keyword>
<comment type="similarity">
    <text evidence="1">Belongs to the PPR family. P subfamily.</text>
</comment>
<dbReference type="SMR" id="A0A1D6NMD4"/>
<feature type="repeat" description="PPR" evidence="4">
    <location>
        <begin position="262"/>
        <end position="297"/>
    </location>
</feature>
<dbReference type="InterPro" id="IPR002885">
    <property type="entry name" value="PPR_rpt"/>
</dbReference>
<dbReference type="GO" id="GO:0030983">
    <property type="term" value="F:mismatched DNA binding"/>
    <property type="evidence" value="ECO:0007669"/>
    <property type="project" value="InterPro"/>
</dbReference>
<dbReference type="PANTHER" id="PTHR47447:SF23">
    <property type="entry name" value="PENTACOTRIPEPTIDE-REPEAT REGION OF PRORP DOMAIN-CONTAINING PROTEIN"/>
    <property type="match status" value="1"/>
</dbReference>
<protein>
    <submittedName>
        <fullName evidence="5">Pentatricopeptide repeat-containing protein mitochondrial</fullName>
    </submittedName>
</protein>
<dbReference type="Pfam" id="PF13041">
    <property type="entry name" value="PPR_2"/>
    <property type="match status" value="1"/>
</dbReference>
<dbReference type="Pfam" id="PF01535">
    <property type="entry name" value="PPR"/>
    <property type="match status" value="1"/>
</dbReference>
<dbReference type="FunCoup" id="A0A1D6NMD4">
    <property type="interactions" value="657"/>
</dbReference>
<dbReference type="EMBL" id="CM007649">
    <property type="protein sequence ID" value="ONM41340.1"/>
    <property type="molecule type" value="Genomic_DNA"/>
</dbReference>
<dbReference type="Gene3D" id="1.25.40.10">
    <property type="entry name" value="Tetratricopeptide repeat domain"/>
    <property type="match status" value="2"/>
</dbReference>
<dbReference type="InterPro" id="IPR011990">
    <property type="entry name" value="TPR-like_helical_dom_sf"/>
</dbReference>
<dbReference type="GO" id="GO:0006298">
    <property type="term" value="P:mismatch repair"/>
    <property type="evidence" value="ECO:0007669"/>
    <property type="project" value="InterPro"/>
</dbReference>
<gene>
    <name evidence="5" type="ORF">ZEAMMB73_Zm00001d044490</name>
</gene>
<evidence type="ECO:0000256" key="2">
    <source>
        <dbReference type="ARBA" id="ARBA00022737"/>
    </source>
</evidence>
<name>A0A1D6NMD4_MAIZE</name>
<organism evidence="5">
    <name type="scientific">Zea mays</name>
    <name type="common">Maize</name>
    <dbReference type="NCBI Taxonomy" id="4577"/>
    <lineage>
        <taxon>Eukaryota</taxon>
        <taxon>Viridiplantae</taxon>
        <taxon>Streptophyta</taxon>
        <taxon>Embryophyta</taxon>
        <taxon>Tracheophyta</taxon>
        <taxon>Spermatophyta</taxon>
        <taxon>Magnoliopsida</taxon>
        <taxon>Liliopsida</taxon>
        <taxon>Poales</taxon>
        <taxon>Poaceae</taxon>
        <taxon>PACMAD clade</taxon>
        <taxon>Panicoideae</taxon>
        <taxon>Andropogonodae</taxon>
        <taxon>Andropogoneae</taxon>
        <taxon>Tripsacinae</taxon>
        <taxon>Zea</taxon>
    </lineage>
</organism>
<dbReference type="GO" id="GO:0005524">
    <property type="term" value="F:ATP binding"/>
    <property type="evidence" value="ECO:0007669"/>
    <property type="project" value="InterPro"/>
</dbReference>
<reference evidence="5" key="1">
    <citation type="submission" date="2015-12" db="EMBL/GenBank/DDBJ databases">
        <title>Update maize B73 reference genome by single molecule sequencing technologies.</title>
        <authorList>
            <consortium name="Maize Genome Sequencing Project"/>
            <person name="Ware D."/>
        </authorList>
    </citation>
    <scope>NUCLEOTIDE SEQUENCE [LARGE SCALE GENOMIC DNA]</scope>
    <source>
        <tissue evidence="5">Seedling</tissue>
    </source>
</reference>
<dbReference type="PaxDb" id="4577-GRMZM2G369931_P01"/>
<evidence type="ECO:0000313" key="5">
    <source>
        <dbReference type="EMBL" id="ONM41340.1"/>
    </source>
</evidence>
<dbReference type="eggNOG" id="KOG4197">
    <property type="taxonomic scope" value="Eukaryota"/>
</dbReference>
<dbReference type="InParanoid" id="A0A1D6NMD4"/>